<dbReference type="OMA" id="ANESMKW"/>
<organism evidence="1 2">
    <name type="scientific">Exaiptasia diaphana</name>
    <name type="common">Tropical sea anemone</name>
    <name type="synonym">Aiptasia pulchella</name>
    <dbReference type="NCBI Taxonomy" id="2652724"/>
    <lineage>
        <taxon>Eukaryota</taxon>
        <taxon>Metazoa</taxon>
        <taxon>Cnidaria</taxon>
        <taxon>Anthozoa</taxon>
        <taxon>Hexacorallia</taxon>
        <taxon>Actiniaria</taxon>
        <taxon>Aiptasiidae</taxon>
        <taxon>Exaiptasia</taxon>
    </lineage>
</organism>
<protein>
    <recommendedName>
        <fullName evidence="3">Sel1 repeat family protein</fullName>
    </recommendedName>
</protein>
<proteinExistence type="predicted"/>
<dbReference type="SUPFAM" id="SSF81901">
    <property type="entry name" value="HCP-like"/>
    <property type="match status" value="1"/>
</dbReference>
<dbReference type="InterPro" id="IPR006597">
    <property type="entry name" value="Sel1-like"/>
</dbReference>
<dbReference type="InterPro" id="IPR052748">
    <property type="entry name" value="ISR_Activator"/>
</dbReference>
<dbReference type="InterPro" id="IPR011990">
    <property type="entry name" value="TPR-like_helical_dom_sf"/>
</dbReference>
<keyword evidence="2" id="KW-1185">Reference proteome</keyword>
<dbReference type="Pfam" id="PF08238">
    <property type="entry name" value="Sel1"/>
    <property type="match status" value="3"/>
</dbReference>
<dbReference type="KEGG" id="epa:110250452"/>
<sequence length="126" mass="13914">MALAYCYGHGDGVNESQEKSFEYHQLAANKGHPAAQYNVGVHYFAGKGVTLDMSKAAESFQASAEQGFELAQINLGNMYYNGLGLNKDLHKARDWYRKAAERNPNAKALLEEVESELGETDNLKPT</sequence>
<accession>A0A913Y0Q8</accession>
<dbReference type="GeneID" id="110250452"/>
<dbReference type="Proteomes" id="UP000887567">
    <property type="component" value="Unplaced"/>
</dbReference>
<dbReference type="AlphaFoldDB" id="A0A913Y0Q8"/>
<evidence type="ECO:0000313" key="2">
    <source>
        <dbReference type="Proteomes" id="UP000887567"/>
    </source>
</evidence>
<dbReference type="Gene3D" id="1.25.40.10">
    <property type="entry name" value="Tetratricopeptide repeat domain"/>
    <property type="match status" value="1"/>
</dbReference>
<dbReference type="PANTHER" id="PTHR45011">
    <property type="entry name" value="DAP3-BINDING CELL DEATH ENHANCER 1"/>
    <property type="match status" value="1"/>
</dbReference>
<dbReference type="RefSeq" id="XP_020912711.1">
    <property type="nucleotide sequence ID" value="XM_021057052.2"/>
</dbReference>
<dbReference type="OrthoDB" id="2384430at2759"/>
<name>A0A913Y0Q8_EXADI</name>
<dbReference type="SMART" id="SM00671">
    <property type="entry name" value="SEL1"/>
    <property type="match status" value="3"/>
</dbReference>
<reference evidence="1" key="1">
    <citation type="submission" date="2022-11" db="UniProtKB">
        <authorList>
            <consortium name="EnsemblMetazoa"/>
        </authorList>
    </citation>
    <scope>IDENTIFICATION</scope>
</reference>
<evidence type="ECO:0000313" key="1">
    <source>
        <dbReference type="EnsemblMetazoa" id="XP_020912711.1"/>
    </source>
</evidence>
<dbReference type="EnsemblMetazoa" id="XM_021057052.2">
    <property type="protein sequence ID" value="XP_020912711.1"/>
    <property type="gene ID" value="LOC110250452"/>
</dbReference>
<dbReference type="PANTHER" id="PTHR45011:SF1">
    <property type="entry name" value="DAP3-BINDING CELL DEATH ENHANCER 1"/>
    <property type="match status" value="1"/>
</dbReference>
<evidence type="ECO:0008006" key="3">
    <source>
        <dbReference type="Google" id="ProtNLM"/>
    </source>
</evidence>